<evidence type="ECO:0000313" key="4">
    <source>
        <dbReference type="Proteomes" id="UP000036097"/>
    </source>
</evidence>
<evidence type="ECO:0000313" key="3">
    <source>
        <dbReference type="EMBL" id="KLV03268.1"/>
    </source>
</evidence>
<name>A0A0J1GU66_9GAMM</name>
<keyword evidence="1" id="KW-0812">Transmembrane</keyword>
<dbReference type="EMBL" id="LDOT01000036">
    <property type="protein sequence ID" value="KLV03268.1"/>
    <property type="molecule type" value="Genomic_DNA"/>
</dbReference>
<reference evidence="3 4" key="1">
    <citation type="submission" date="2015-05" db="EMBL/GenBank/DDBJ databases">
        <title>Photobacterium galathea sp. nov.</title>
        <authorList>
            <person name="Machado H."/>
            <person name="Gram L."/>
        </authorList>
    </citation>
    <scope>NUCLEOTIDE SEQUENCE [LARGE SCALE GENOMIC DNA]</scope>
    <source>
        <strain evidence="3 4">CGMCC 1.12159</strain>
    </source>
</reference>
<dbReference type="RefSeq" id="WP_047880745.1">
    <property type="nucleotide sequence ID" value="NZ_LDOT01000036.1"/>
</dbReference>
<keyword evidence="1" id="KW-0472">Membrane</keyword>
<proteinExistence type="predicted"/>
<sequence length="80" mass="8127">MKRFNQVRKFAVSHSNKIVGGALVLASGSAFAEGAGGNTAAIQGAISSGKNMIEMTTGGLITLAAAVFGVMMVVNLLSKR</sequence>
<dbReference type="PATRIC" id="fig|1195763.3.peg.4354"/>
<evidence type="ECO:0000256" key="2">
    <source>
        <dbReference type="SAM" id="SignalP"/>
    </source>
</evidence>
<dbReference type="STRING" id="1195763.ABT56_20295"/>
<protein>
    <submittedName>
        <fullName evidence="3">Uncharacterized protein</fullName>
    </submittedName>
</protein>
<keyword evidence="2" id="KW-0732">Signal</keyword>
<comment type="caution">
    <text evidence="3">The sequence shown here is derived from an EMBL/GenBank/DDBJ whole genome shotgun (WGS) entry which is preliminary data.</text>
</comment>
<feature type="chain" id="PRO_5005251926" evidence="2">
    <location>
        <begin position="33"/>
        <end position="80"/>
    </location>
</feature>
<keyword evidence="4" id="KW-1185">Reference proteome</keyword>
<keyword evidence="1" id="KW-1133">Transmembrane helix</keyword>
<evidence type="ECO:0000256" key="1">
    <source>
        <dbReference type="SAM" id="Phobius"/>
    </source>
</evidence>
<dbReference type="Proteomes" id="UP000036097">
    <property type="component" value="Unassembled WGS sequence"/>
</dbReference>
<accession>A0A0J1GU66</accession>
<organism evidence="3 4">
    <name type="scientific">Photobacterium aquae</name>
    <dbReference type="NCBI Taxonomy" id="1195763"/>
    <lineage>
        <taxon>Bacteria</taxon>
        <taxon>Pseudomonadati</taxon>
        <taxon>Pseudomonadota</taxon>
        <taxon>Gammaproteobacteria</taxon>
        <taxon>Vibrionales</taxon>
        <taxon>Vibrionaceae</taxon>
        <taxon>Photobacterium</taxon>
    </lineage>
</organism>
<dbReference type="AlphaFoldDB" id="A0A0J1GU66"/>
<feature type="transmembrane region" description="Helical" evidence="1">
    <location>
        <begin position="56"/>
        <end position="77"/>
    </location>
</feature>
<feature type="signal peptide" evidence="2">
    <location>
        <begin position="1"/>
        <end position="32"/>
    </location>
</feature>
<gene>
    <name evidence="3" type="ORF">ABT56_20295</name>
</gene>